<dbReference type="PANTHER" id="PTHR11011">
    <property type="entry name" value="MALE STERILITY PROTEIN 2-RELATED"/>
    <property type="match status" value="1"/>
</dbReference>
<evidence type="ECO:0000256" key="4">
    <source>
        <dbReference type="ARBA" id="ARBA00022692"/>
    </source>
</evidence>
<evidence type="ECO:0000259" key="12">
    <source>
        <dbReference type="Pfam" id="PF07993"/>
    </source>
</evidence>
<dbReference type="FunFam" id="3.40.50.720:FF:000143">
    <property type="entry name" value="Fatty acyl-CoA reductase"/>
    <property type="match status" value="1"/>
</dbReference>
<dbReference type="Pfam" id="PF03015">
    <property type="entry name" value="Sterile"/>
    <property type="match status" value="1"/>
</dbReference>
<comment type="function">
    <text evidence="10">Catalyzes the reduction of fatty acyl-CoA to fatty alcohols.</text>
</comment>
<dbReference type="InterPro" id="IPR026055">
    <property type="entry name" value="FAR"/>
</dbReference>
<evidence type="ECO:0000256" key="5">
    <source>
        <dbReference type="ARBA" id="ARBA00022857"/>
    </source>
</evidence>
<dbReference type="InterPro" id="IPR036291">
    <property type="entry name" value="NAD(P)-bd_dom_sf"/>
</dbReference>
<gene>
    <name evidence="13" type="ORF">K0M31_013057</name>
</gene>
<dbReference type="SUPFAM" id="SSF51735">
    <property type="entry name" value="NAD(P)-binding Rossmann-fold domains"/>
    <property type="match status" value="1"/>
</dbReference>
<comment type="caution">
    <text evidence="13">The sequence shown here is derived from an EMBL/GenBank/DDBJ whole genome shotgun (WGS) entry which is preliminary data.</text>
</comment>
<evidence type="ECO:0000256" key="6">
    <source>
        <dbReference type="ARBA" id="ARBA00022989"/>
    </source>
</evidence>
<dbReference type="EC" id="1.2.1.84" evidence="10"/>
<comment type="similarity">
    <text evidence="2 10">Belongs to the fatty acyl-CoA reductase family.</text>
</comment>
<dbReference type="Pfam" id="PF07993">
    <property type="entry name" value="NAD_binding_4"/>
    <property type="match status" value="1"/>
</dbReference>
<evidence type="ECO:0000256" key="3">
    <source>
        <dbReference type="ARBA" id="ARBA00022516"/>
    </source>
</evidence>
<keyword evidence="6 10" id="KW-1133">Transmembrane helix</keyword>
<keyword evidence="5 10" id="KW-0521">NADP</keyword>
<dbReference type="GO" id="GO:0016020">
    <property type="term" value="C:membrane"/>
    <property type="evidence" value="ECO:0007669"/>
    <property type="project" value="UniProtKB-SubCell"/>
</dbReference>
<evidence type="ECO:0000256" key="8">
    <source>
        <dbReference type="ARBA" id="ARBA00023136"/>
    </source>
</evidence>
<dbReference type="CDD" id="cd09071">
    <property type="entry name" value="FAR_C"/>
    <property type="match status" value="1"/>
</dbReference>
<dbReference type="GO" id="GO:0102965">
    <property type="term" value="F:alcohol-forming long-chain fatty acyl-CoA reductase activity"/>
    <property type="evidence" value="ECO:0007669"/>
    <property type="project" value="UniProtKB-EC"/>
</dbReference>
<feature type="transmembrane region" description="Helical" evidence="10">
    <location>
        <begin position="502"/>
        <end position="527"/>
    </location>
</feature>
<comment type="catalytic activity">
    <reaction evidence="9 10">
        <text>a long-chain fatty acyl-CoA + 2 NADPH + 2 H(+) = a long-chain primary fatty alcohol + 2 NADP(+) + CoA</text>
        <dbReference type="Rhea" id="RHEA:52716"/>
        <dbReference type="ChEBI" id="CHEBI:15378"/>
        <dbReference type="ChEBI" id="CHEBI:57287"/>
        <dbReference type="ChEBI" id="CHEBI:57783"/>
        <dbReference type="ChEBI" id="CHEBI:58349"/>
        <dbReference type="ChEBI" id="CHEBI:77396"/>
        <dbReference type="ChEBI" id="CHEBI:83139"/>
        <dbReference type="EC" id="1.2.1.84"/>
    </reaction>
</comment>
<dbReference type="PANTHER" id="PTHR11011:SF60">
    <property type="entry name" value="FATTY ACYL-COA REDUCTASE-RELATED"/>
    <property type="match status" value="1"/>
</dbReference>
<dbReference type="Proteomes" id="UP001177670">
    <property type="component" value="Unassembled WGS sequence"/>
</dbReference>
<sequence>MSAVGSNLYIDDLMNFTEATTSNKKSEIAEFFAHTNILITGGTGFLGCLVIEKLLRCCPGITKLYMIVRPKKGKTALERYKEIFGEVTYDKLRHEQPNFLQKVVMLEGDAAKENFGLLPEDINALMDVNIIFHVAAVVRFNEKLRTALNINVKSIKFLLSFAKKLPNLKAFVHVSTAFSHCIHKNIDERHYTDIMDADKILALLDIFDDEKFEQIEAVLRGKWPNTYVFTKALGENIILKYSSDLPVCIVRPSIVTATFKEPISAWINNVYGATGIVLGSSIGLLHTLCCVKEYVAEIIPADYVVSNIVSSAWDVANRKAAIKSADQVSNLTNEDKIPIYNSVSSCQNPITWGDFMKKNEAYGLEIPTIKSIWYYMLILNRYLFVHNVCVFLLHKVPAAIVDTLVYLAGQKPVLLDIYSKIEKFSDVIRYFSTSEWKFKNDNVIKLWNKMNSVDQEIFCVNVQNMDWNEYFYQHIRGLRIYLLKDPMDTLQASRERFRKLRIAHYSIISIIILITLWIATLFISFLWSFCPLSR</sequence>
<dbReference type="InterPro" id="IPR033640">
    <property type="entry name" value="FAR_C"/>
</dbReference>
<evidence type="ECO:0000259" key="11">
    <source>
        <dbReference type="Pfam" id="PF03015"/>
    </source>
</evidence>
<dbReference type="InterPro" id="IPR013120">
    <property type="entry name" value="FAR_NAD-bd"/>
</dbReference>
<evidence type="ECO:0000313" key="13">
    <source>
        <dbReference type="EMBL" id="KAK1119637.1"/>
    </source>
</evidence>
<accession>A0AA40FIB6</accession>
<keyword evidence="8 10" id="KW-0472">Membrane</keyword>
<evidence type="ECO:0000256" key="10">
    <source>
        <dbReference type="RuleBase" id="RU363097"/>
    </source>
</evidence>
<keyword evidence="4 10" id="KW-0812">Transmembrane</keyword>
<dbReference type="Gene3D" id="3.40.50.720">
    <property type="entry name" value="NAD(P)-binding Rossmann-like Domain"/>
    <property type="match status" value="1"/>
</dbReference>
<dbReference type="GO" id="GO:0035336">
    <property type="term" value="P:long-chain fatty-acyl-CoA metabolic process"/>
    <property type="evidence" value="ECO:0007669"/>
    <property type="project" value="TreeGrafter"/>
</dbReference>
<keyword evidence="10" id="KW-0560">Oxidoreductase</keyword>
<dbReference type="AlphaFoldDB" id="A0AA40FIB6"/>
<keyword evidence="14" id="KW-1185">Reference proteome</keyword>
<keyword evidence="3 10" id="KW-0444">Lipid biosynthesis</keyword>
<dbReference type="EMBL" id="JAHYIQ010000035">
    <property type="protein sequence ID" value="KAK1119637.1"/>
    <property type="molecule type" value="Genomic_DNA"/>
</dbReference>
<organism evidence="13 14">
    <name type="scientific">Melipona bicolor</name>
    <dbReference type="NCBI Taxonomy" id="60889"/>
    <lineage>
        <taxon>Eukaryota</taxon>
        <taxon>Metazoa</taxon>
        <taxon>Ecdysozoa</taxon>
        <taxon>Arthropoda</taxon>
        <taxon>Hexapoda</taxon>
        <taxon>Insecta</taxon>
        <taxon>Pterygota</taxon>
        <taxon>Neoptera</taxon>
        <taxon>Endopterygota</taxon>
        <taxon>Hymenoptera</taxon>
        <taxon>Apocrita</taxon>
        <taxon>Aculeata</taxon>
        <taxon>Apoidea</taxon>
        <taxon>Anthophila</taxon>
        <taxon>Apidae</taxon>
        <taxon>Melipona</taxon>
    </lineage>
</organism>
<feature type="domain" description="Fatty acyl-CoA reductase C-terminal" evidence="11">
    <location>
        <begin position="393"/>
        <end position="485"/>
    </location>
</feature>
<dbReference type="GO" id="GO:0080019">
    <property type="term" value="F:alcohol-forming very long-chain fatty acyl-CoA reductase activity"/>
    <property type="evidence" value="ECO:0007669"/>
    <property type="project" value="InterPro"/>
</dbReference>
<evidence type="ECO:0000313" key="14">
    <source>
        <dbReference type="Proteomes" id="UP001177670"/>
    </source>
</evidence>
<keyword evidence="7 10" id="KW-0443">Lipid metabolism</keyword>
<feature type="domain" description="Thioester reductase (TE)" evidence="12">
    <location>
        <begin position="39"/>
        <end position="308"/>
    </location>
</feature>
<comment type="subcellular location">
    <subcellularLocation>
        <location evidence="1">Membrane</location>
        <topology evidence="1">Multi-pass membrane protein</topology>
    </subcellularLocation>
</comment>
<reference evidence="13" key="1">
    <citation type="submission" date="2021-10" db="EMBL/GenBank/DDBJ databases">
        <title>Melipona bicolor Genome sequencing and assembly.</title>
        <authorList>
            <person name="Araujo N.S."/>
            <person name="Arias M.C."/>
        </authorList>
    </citation>
    <scope>NUCLEOTIDE SEQUENCE</scope>
    <source>
        <strain evidence="13">USP_2M_L1-L4_2017</strain>
        <tissue evidence="13">Whole body</tissue>
    </source>
</reference>
<evidence type="ECO:0000256" key="1">
    <source>
        <dbReference type="ARBA" id="ARBA00004141"/>
    </source>
</evidence>
<dbReference type="CDD" id="cd05236">
    <property type="entry name" value="FAR-N_SDR_e"/>
    <property type="match status" value="1"/>
</dbReference>
<protein>
    <recommendedName>
        <fullName evidence="10">Fatty acyl-CoA reductase</fullName>
        <ecNumber evidence="10">1.2.1.84</ecNumber>
    </recommendedName>
</protein>
<evidence type="ECO:0000256" key="7">
    <source>
        <dbReference type="ARBA" id="ARBA00023098"/>
    </source>
</evidence>
<evidence type="ECO:0000256" key="2">
    <source>
        <dbReference type="ARBA" id="ARBA00005928"/>
    </source>
</evidence>
<evidence type="ECO:0000256" key="9">
    <source>
        <dbReference type="ARBA" id="ARBA00052530"/>
    </source>
</evidence>
<name>A0AA40FIB6_9HYME</name>
<proteinExistence type="inferred from homology"/>
<dbReference type="GO" id="GO:0005777">
    <property type="term" value="C:peroxisome"/>
    <property type="evidence" value="ECO:0007669"/>
    <property type="project" value="TreeGrafter"/>
</dbReference>